<reference evidence="2" key="2">
    <citation type="journal article" date="2015" name="Data Brief">
        <title>Shoot transcriptome of the giant reed, Arundo donax.</title>
        <authorList>
            <person name="Barrero R.A."/>
            <person name="Guerrero F.D."/>
            <person name="Moolhuijzen P."/>
            <person name="Goolsby J.A."/>
            <person name="Tidwell J."/>
            <person name="Bellgard S.E."/>
            <person name="Bellgard M.I."/>
        </authorList>
    </citation>
    <scope>NUCLEOTIDE SEQUENCE</scope>
    <source>
        <tissue evidence="2">Shoot tissue taken approximately 20 cm above the soil surface</tissue>
    </source>
</reference>
<dbReference type="EMBL" id="GBRH01202196">
    <property type="protein sequence ID" value="JAD95699.1"/>
    <property type="molecule type" value="Transcribed_RNA"/>
</dbReference>
<evidence type="ECO:0000313" key="2">
    <source>
        <dbReference type="EMBL" id="JAD95699.1"/>
    </source>
</evidence>
<organism evidence="2">
    <name type="scientific">Arundo donax</name>
    <name type="common">Giant reed</name>
    <name type="synonym">Donax arundinaceus</name>
    <dbReference type="NCBI Taxonomy" id="35708"/>
    <lineage>
        <taxon>Eukaryota</taxon>
        <taxon>Viridiplantae</taxon>
        <taxon>Streptophyta</taxon>
        <taxon>Embryophyta</taxon>
        <taxon>Tracheophyta</taxon>
        <taxon>Spermatophyta</taxon>
        <taxon>Magnoliopsida</taxon>
        <taxon>Liliopsida</taxon>
        <taxon>Poales</taxon>
        <taxon>Poaceae</taxon>
        <taxon>PACMAD clade</taxon>
        <taxon>Arundinoideae</taxon>
        <taxon>Arundineae</taxon>
        <taxon>Arundo</taxon>
    </lineage>
</organism>
<protein>
    <submittedName>
        <fullName evidence="2">Uncharacterized protein</fullName>
    </submittedName>
</protein>
<feature type="transmembrane region" description="Helical" evidence="1">
    <location>
        <begin position="6"/>
        <end position="25"/>
    </location>
</feature>
<name>A0A0A9E4L8_ARUDO</name>
<dbReference type="AlphaFoldDB" id="A0A0A9E4L8"/>
<reference evidence="2" key="1">
    <citation type="submission" date="2014-09" db="EMBL/GenBank/DDBJ databases">
        <authorList>
            <person name="Magalhaes I.L.F."/>
            <person name="Oliveira U."/>
            <person name="Santos F.R."/>
            <person name="Vidigal T.H.D.A."/>
            <person name="Brescovit A.D."/>
            <person name="Santos A.J."/>
        </authorList>
    </citation>
    <scope>NUCLEOTIDE SEQUENCE</scope>
    <source>
        <tissue evidence="2">Shoot tissue taken approximately 20 cm above the soil surface</tissue>
    </source>
</reference>
<accession>A0A0A9E4L8</accession>
<keyword evidence="1" id="KW-1133">Transmembrane helix</keyword>
<sequence length="28" mass="3081">MFAGWAWDPAGTFLIFVTSLSAVLCNDF</sequence>
<evidence type="ECO:0000256" key="1">
    <source>
        <dbReference type="SAM" id="Phobius"/>
    </source>
</evidence>
<keyword evidence="1" id="KW-0812">Transmembrane</keyword>
<proteinExistence type="predicted"/>
<keyword evidence="1" id="KW-0472">Membrane</keyword>